<evidence type="ECO:0000313" key="2">
    <source>
        <dbReference type="EMBL" id="KAJ7962585.1"/>
    </source>
</evidence>
<name>A0AAD7LQP6_QUISA</name>
<dbReference type="Pfam" id="PF20867">
    <property type="entry name" value="UVSSA_N"/>
    <property type="match status" value="1"/>
</dbReference>
<dbReference type="KEGG" id="qsa:O6P43_017788"/>
<evidence type="ECO:0000256" key="1">
    <source>
        <dbReference type="SAM" id="MobiDB-lite"/>
    </source>
</evidence>
<dbReference type="EMBL" id="JARAOO010000007">
    <property type="protein sequence ID" value="KAJ7962585.1"/>
    <property type="molecule type" value="Genomic_DNA"/>
</dbReference>
<comment type="caution">
    <text evidence="2">The sequence shown here is derived from an EMBL/GenBank/DDBJ whole genome shotgun (WGS) entry which is preliminary data.</text>
</comment>
<keyword evidence="3" id="KW-1185">Reference proteome</keyword>
<protein>
    <submittedName>
        <fullName evidence="2">UV-stimulated scaffold protein A-like</fullName>
    </submittedName>
</protein>
<accession>A0AAD7LQP6</accession>
<dbReference type="AlphaFoldDB" id="A0AAD7LQP6"/>
<dbReference type="GO" id="GO:0009411">
    <property type="term" value="P:response to UV"/>
    <property type="evidence" value="ECO:0007669"/>
    <property type="project" value="InterPro"/>
</dbReference>
<dbReference type="GO" id="GO:0006283">
    <property type="term" value="P:transcription-coupled nucleotide-excision repair"/>
    <property type="evidence" value="ECO:0007669"/>
    <property type="project" value="TreeGrafter"/>
</dbReference>
<dbReference type="GO" id="GO:0000993">
    <property type="term" value="F:RNA polymerase II complex binding"/>
    <property type="evidence" value="ECO:0007669"/>
    <property type="project" value="TreeGrafter"/>
</dbReference>
<dbReference type="GO" id="GO:0005694">
    <property type="term" value="C:chromosome"/>
    <property type="evidence" value="ECO:0007669"/>
    <property type="project" value="TreeGrafter"/>
</dbReference>
<dbReference type="InterPro" id="IPR018610">
    <property type="entry name" value="UVSSA"/>
</dbReference>
<dbReference type="InterPro" id="IPR049408">
    <property type="entry name" value="UVSSA_N_a-solenoid_rpt"/>
</dbReference>
<sequence length="427" mass="49077">MKQDHSQVRYLSLLIIDELMMRSKLFRTLLIEKLDLLLSLSIGFRKDFPLPAPPAVASILRSKAIAFLEKWNDSFGIHYRQLRLGVDYLKNTLRYQFPNIQANAARQEQERRERGRRTKEILLNKYEYLKANLNSIKEEIQSTVGEIGECLDILHSNKELMSLDVCDDEEFEEFRSVQLRHIRLDALREGGKVHENSDNKVVFDAMRELYKLLETKHLVSIQEWISVLVRVDVAVADSRFRDSALKEFIDIRNRLQSLKNKCEEAGCALLSTANNNEEEEDFWEEGKVGPIENLKPIVSNKRSEHLDAASTSHRVNDEALGSSNEESYDRATLDPKRQEVNSNPLKSKLLAEAPVVDWGSYMDAWGSNRVVLTNQRGLEIESHWGRVDYDAVVPAHKIAELCSGNCLQREANGDSTMPRFFKERGTL</sequence>
<feature type="compositionally biased region" description="Basic and acidic residues" evidence="1">
    <location>
        <begin position="327"/>
        <end position="337"/>
    </location>
</feature>
<reference evidence="2" key="1">
    <citation type="journal article" date="2023" name="Science">
        <title>Elucidation of the pathway for biosynthesis of saponin adjuvants from the soapbark tree.</title>
        <authorList>
            <person name="Reed J."/>
            <person name="Orme A."/>
            <person name="El-Demerdash A."/>
            <person name="Owen C."/>
            <person name="Martin L.B.B."/>
            <person name="Misra R.C."/>
            <person name="Kikuchi S."/>
            <person name="Rejzek M."/>
            <person name="Martin A.C."/>
            <person name="Harkess A."/>
            <person name="Leebens-Mack J."/>
            <person name="Louveau T."/>
            <person name="Stephenson M.J."/>
            <person name="Osbourn A."/>
        </authorList>
    </citation>
    <scope>NUCLEOTIDE SEQUENCE</scope>
    <source>
        <strain evidence="2">S10</strain>
    </source>
</reference>
<dbReference type="PANTHER" id="PTHR28670">
    <property type="entry name" value="UV-STIMULATED SCAFFOLD PROTEIN A"/>
    <property type="match status" value="1"/>
</dbReference>
<gene>
    <name evidence="2" type="ORF">O6P43_017788</name>
</gene>
<feature type="region of interest" description="Disordered" evidence="1">
    <location>
        <begin position="305"/>
        <end position="337"/>
    </location>
</feature>
<proteinExistence type="predicted"/>
<dbReference type="Proteomes" id="UP001163823">
    <property type="component" value="Chromosome 7"/>
</dbReference>
<evidence type="ECO:0000313" key="3">
    <source>
        <dbReference type="Proteomes" id="UP001163823"/>
    </source>
</evidence>
<dbReference type="PANTHER" id="PTHR28670:SF1">
    <property type="entry name" value="UV-STIMULATED SCAFFOLD PROTEIN A"/>
    <property type="match status" value="1"/>
</dbReference>
<organism evidence="2 3">
    <name type="scientific">Quillaja saponaria</name>
    <name type="common">Soap bark tree</name>
    <dbReference type="NCBI Taxonomy" id="32244"/>
    <lineage>
        <taxon>Eukaryota</taxon>
        <taxon>Viridiplantae</taxon>
        <taxon>Streptophyta</taxon>
        <taxon>Embryophyta</taxon>
        <taxon>Tracheophyta</taxon>
        <taxon>Spermatophyta</taxon>
        <taxon>Magnoliopsida</taxon>
        <taxon>eudicotyledons</taxon>
        <taxon>Gunneridae</taxon>
        <taxon>Pentapetalae</taxon>
        <taxon>rosids</taxon>
        <taxon>fabids</taxon>
        <taxon>Fabales</taxon>
        <taxon>Quillajaceae</taxon>
        <taxon>Quillaja</taxon>
    </lineage>
</organism>